<keyword evidence="3" id="KW-1185">Reference proteome</keyword>
<name>A0A1M4YXZ7_9GAMM</name>
<evidence type="ECO:0000313" key="2">
    <source>
        <dbReference type="EMBL" id="SHF10681.1"/>
    </source>
</evidence>
<dbReference type="EMBL" id="FQVA01000001">
    <property type="protein sequence ID" value="SHF10681.1"/>
    <property type="molecule type" value="Genomic_DNA"/>
</dbReference>
<organism evidence="2 3">
    <name type="scientific">Microbulbifer donghaiensis</name>
    <dbReference type="NCBI Taxonomy" id="494016"/>
    <lineage>
        <taxon>Bacteria</taxon>
        <taxon>Pseudomonadati</taxon>
        <taxon>Pseudomonadota</taxon>
        <taxon>Gammaproteobacteria</taxon>
        <taxon>Cellvibrionales</taxon>
        <taxon>Microbulbiferaceae</taxon>
        <taxon>Microbulbifer</taxon>
    </lineage>
</organism>
<gene>
    <name evidence="2" type="ORF">SAMN04487965_1384</name>
</gene>
<evidence type="ECO:0008006" key="4">
    <source>
        <dbReference type="Google" id="ProtNLM"/>
    </source>
</evidence>
<accession>A0A1M4YXZ7</accession>
<feature type="signal peptide" evidence="1">
    <location>
        <begin position="1"/>
        <end position="28"/>
    </location>
</feature>
<dbReference type="STRING" id="494016.SAMN04487965_1384"/>
<proteinExistence type="predicted"/>
<evidence type="ECO:0000313" key="3">
    <source>
        <dbReference type="Proteomes" id="UP000184170"/>
    </source>
</evidence>
<protein>
    <recommendedName>
        <fullName evidence="4">Lipoprotein</fullName>
    </recommendedName>
</protein>
<dbReference type="Proteomes" id="UP000184170">
    <property type="component" value="Unassembled WGS sequence"/>
</dbReference>
<evidence type="ECO:0000256" key="1">
    <source>
        <dbReference type="SAM" id="SignalP"/>
    </source>
</evidence>
<reference evidence="3" key="1">
    <citation type="submission" date="2016-11" db="EMBL/GenBank/DDBJ databases">
        <authorList>
            <person name="Varghese N."/>
            <person name="Submissions S."/>
        </authorList>
    </citation>
    <scope>NUCLEOTIDE SEQUENCE [LARGE SCALE GENOMIC DNA]</scope>
    <source>
        <strain evidence="3">CGMCC 1.7063</strain>
    </source>
</reference>
<dbReference type="PROSITE" id="PS51257">
    <property type="entry name" value="PROKAR_LIPOPROTEIN"/>
    <property type="match status" value="1"/>
</dbReference>
<dbReference type="AlphaFoldDB" id="A0A1M4YXZ7"/>
<sequence length="128" mass="13795">MIMKPADSLLLTATLLLLTACGSQPALGDPRPALLLDAGAEVRAELLRVVSAAMHGAQVTLAPDALTEESVLIVARKPQQPRLSGREFDKPVKFQLVLDGEACWLVRQADGERWVLRGASCRPEVSLQ</sequence>
<keyword evidence="1" id="KW-0732">Signal</keyword>
<feature type="chain" id="PRO_5012070102" description="Lipoprotein" evidence="1">
    <location>
        <begin position="29"/>
        <end position="128"/>
    </location>
</feature>